<dbReference type="InterPro" id="IPR004209">
    <property type="entry name" value="FTR_bsu"/>
</dbReference>
<dbReference type="HOGENOM" id="CLU_169701_1_0_2"/>
<dbReference type="Pfam" id="PF02943">
    <property type="entry name" value="FeThRed_B"/>
    <property type="match status" value="1"/>
</dbReference>
<dbReference type="OrthoDB" id="45654at2157"/>
<evidence type="ECO:0000256" key="10">
    <source>
        <dbReference type="ARBA" id="ARBA00023157"/>
    </source>
</evidence>
<dbReference type="Gene3D" id="3.90.460.10">
    <property type="entry name" value="Ferredoxin thioredoxin reductase catalytic beta subunit"/>
    <property type="match status" value="1"/>
</dbReference>
<comment type="cofactor">
    <cofactor evidence="1">
        <name>[4Fe-4S] cluster</name>
        <dbReference type="ChEBI" id="CHEBI:49883"/>
    </cofactor>
</comment>
<dbReference type="GeneID" id="9743167"/>
<comment type="catalytic activity">
    <reaction evidence="13">
        <text>[thioredoxin]-disulfide + 2 reduced [2Fe-2S]-[ferredoxin] + 2 H(+) = [thioredoxin]-dithiol + 2 oxidized [2Fe-2S]-[ferredoxin]</text>
        <dbReference type="Rhea" id="RHEA:42336"/>
        <dbReference type="Rhea" id="RHEA-COMP:10000"/>
        <dbReference type="Rhea" id="RHEA-COMP:10001"/>
        <dbReference type="Rhea" id="RHEA-COMP:10698"/>
        <dbReference type="Rhea" id="RHEA-COMP:10700"/>
        <dbReference type="ChEBI" id="CHEBI:15378"/>
        <dbReference type="ChEBI" id="CHEBI:29950"/>
        <dbReference type="ChEBI" id="CHEBI:33737"/>
        <dbReference type="ChEBI" id="CHEBI:33738"/>
        <dbReference type="ChEBI" id="CHEBI:50058"/>
        <dbReference type="EC" id="1.8.7.2"/>
    </reaction>
</comment>
<dbReference type="InterPro" id="IPR036644">
    <property type="entry name" value="FTR_bsu_sf"/>
</dbReference>
<dbReference type="GO" id="GO:0051539">
    <property type="term" value="F:4 iron, 4 sulfur cluster binding"/>
    <property type="evidence" value="ECO:0007669"/>
    <property type="project" value="UniProtKB-KW"/>
</dbReference>
<protein>
    <recommendedName>
        <fullName evidence="4">ferredoxin:thioredoxin reductase</fullName>
        <ecNumber evidence="4">1.8.7.2</ecNumber>
    </recommendedName>
    <alternativeName>
        <fullName evidence="12">Ferredoxin-thioredoxin reductase subunit B</fullName>
    </alternativeName>
</protein>
<evidence type="ECO:0000256" key="8">
    <source>
        <dbReference type="ARBA" id="ARBA00023004"/>
    </source>
</evidence>
<keyword evidence="9" id="KW-0411">Iron-sulfur</keyword>
<keyword evidence="10" id="KW-1015">Disulfide bond</keyword>
<evidence type="ECO:0000256" key="13">
    <source>
        <dbReference type="ARBA" id="ARBA00048150"/>
    </source>
</evidence>
<evidence type="ECO:0000256" key="4">
    <source>
        <dbReference type="ARBA" id="ARBA00012358"/>
    </source>
</evidence>
<proteinExistence type="inferred from homology"/>
<dbReference type="EC" id="1.8.7.2" evidence="4"/>
<dbReference type="AlphaFoldDB" id="E1RIH9"/>
<comment type="subunit">
    <text evidence="11">Heterodimer of subunit A (variable subunit) and subunit B (catalytic subunit). Heterodimeric FTR forms a complex with ferredoxin and thioredoxin.</text>
</comment>
<reference evidence="14 15" key="1">
    <citation type="journal article" date="2010" name="Stand. Genomic Sci.">
        <title>Complete genome sequence of Methanoplanus petrolearius type strain (SEBR 4847).</title>
        <authorList>
            <person name="Brambilla E."/>
            <person name="Djao O.D."/>
            <person name="Daligault H."/>
            <person name="Lapidus A."/>
            <person name="Lucas S."/>
            <person name="Hammon N."/>
            <person name="Nolan M."/>
            <person name="Tice H."/>
            <person name="Cheng J.F."/>
            <person name="Han C."/>
            <person name="Tapia R."/>
            <person name="Goodwin L."/>
            <person name="Pitluck S."/>
            <person name="Liolios K."/>
            <person name="Ivanova N."/>
            <person name="Mavromatis K."/>
            <person name="Mikhailova N."/>
            <person name="Pati A."/>
            <person name="Chen A."/>
            <person name="Palaniappan K."/>
            <person name="Land M."/>
            <person name="Hauser L."/>
            <person name="Chang Y.J."/>
            <person name="Jeffries C.D."/>
            <person name="Rohde M."/>
            <person name="Spring S."/>
            <person name="Sikorski J."/>
            <person name="Goker M."/>
            <person name="Woyke T."/>
            <person name="Bristow J."/>
            <person name="Eisen J.A."/>
            <person name="Markowitz V."/>
            <person name="Hugenholtz P."/>
            <person name="Kyrpides N.C."/>
            <person name="Klenk H.P."/>
        </authorList>
    </citation>
    <scope>NUCLEOTIDE SEQUENCE [LARGE SCALE GENOMIC DNA]</scope>
    <source>
        <strain evidence="15">DSM 11571 / OCM 486 / SEBR 4847</strain>
    </source>
</reference>
<dbReference type="STRING" id="679926.Mpet_0718"/>
<keyword evidence="8" id="KW-0408">Iron</keyword>
<dbReference type="KEGG" id="mpi:Mpet_0718"/>
<comment type="similarity">
    <text evidence="3">Belongs to the ferredoxin thioredoxin reductase beta subunit family.</text>
</comment>
<dbReference type="Proteomes" id="UP000006565">
    <property type="component" value="Chromosome"/>
</dbReference>
<evidence type="ECO:0000256" key="11">
    <source>
        <dbReference type="ARBA" id="ARBA00026011"/>
    </source>
</evidence>
<dbReference type="GO" id="GO:0016730">
    <property type="term" value="F:oxidoreductase activity, acting on iron-sulfur proteins as donors"/>
    <property type="evidence" value="ECO:0007669"/>
    <property type="project" value="InterPro"/>
</dbReference>
<dbReference type="EMBL" id="CP002117">
    <property type="protein sequence ID" value="ADN35492.1"/>
    <property type="molecule type" value="Genomic_DNA"/>
</dbReference>
<organism evidence="14 15">
    <name type="scientific">Methanolacinia petrolearia (strain DSM 11571 / OCM 486 / SEBR 4847)</name>
    <name type="common">Methanoplanus petrolearius</name>
    <dbReference type="NCBI Taxonomy" id="679926"/>
    <lineage>
        <taxon>Archaea</taxon>
        <taxon>Methanobacteriati</taxon>
        <taxon>Methanobacteriota</taxon>
        <taxon>Stenosarchaea group</taxon>
        <taxon>Methanomicrobia</taxon>
        <taxon>Methanomicrobiales</taxon>
        <taxon>Methanomicrobiaceae</taxon>
        <taxon>Methanolacinia</taxon>
    </lineage>
</organism>
<evidence type="ECO:0000256" key="12">
    <source>
        <dbReference type="ARBA" id="ARBA00030295"/>
    </source>
</evidence>
<dbReference type="SUPFAM" id="SSF57662">
    <property type="entry name" value="Ferredoxin thioredoxin reductase (FTR), catalytic beta chain"/>
    <property type="match status" value="1"/>
</dbReference>
<evidence type="ECO:0000256" key="9">
    <source>
        <dbReference type="ARBA" id="ARBA00023014"/>
    </source>
</evidence>
<keyword evidence="7" id="KW-0560">Oxidoreductase</keyword>
<evidence type="ECO:0000256" key="7">
    <source>
        <dbReference type="ARBA" id="ARBA00023002"/>
    </source>
</evidence>
<keyword evidence="6" id="KW-0479">Metal-binding</keyword>
<dbReference type="PANTHER" id="PTHR35113">
    <property type="entry name" value="FERREDOXIN-THIOREDOXIN REDUCTASE CATALYTIC CHAIN, CHLOROPLASTIC"/>
    <property type="match status" value="1"/>
</dbReference>
<evidence type="ECO:0000256" key="3">
    <source>
        <dbReference type="ARBA" id="ARBA00007941"/>
    </source>
</evidence>
<sequence>MANDEISQEEIEALSGEIEEWAESYADESGYKLNKDEQQKKAVLKGLARNKLKFGERYCPCRIRSGDPEKDKEIICPCIFHKDEVEKDGNCHCNLFFDK</sequence>
<evidence type="ECO:0000313" key="15">
    <source>
        <dbReference type="Proteomes" id="UP000006565"/>
    </source>
</evidence>
<evidence type="ECO:0000256" key="2">
    <source>
        <dbReference type="ARBA" id="ARBA00003945"/>
    </source>
</evidence>
<name>E1RIH9_METP4</name>
<gene>
    <name evidence="14" type="ordered locus">Mpet_0718</name>
</gene>
<dbReference type="eggNOG" id="arCOG01099">
    <property type="taxonomic scope" value="Archaea"/>
</dbReference>
<dbReference type="RefSeq" id="WP_013328670.1">
    <property type="nucleotide sequence ID" value="NC_014507.1"/>
</dbReference>
<evidence type="ECO:0000256" key="1">
    <source>
        <dbReference type="ARBA" id="ARBA00001966"/>
    </source>
</evidence>
<keyword evidence="15" id="KW-1185">Reference proteome</keyword>
<accession>E1RIH9</accession>
<evidence type="ECO:0000256" key="5">
    <source>
        <dbReference type="ARBA" id="ARBA00022485"/>
    </source>
</evidence>
<evidence type="ECO:0000313" key="14">
    <source>
        <dbReference type="EMBL" id="ADN35492.1"/>
    </source>
</evidence>
<evidence type="ECO:0000256" key="6">
    <source>
        <dbReference type="ARBA" id="ARBA00022723"/>
    </source>
</evidence>
<dbReference type="GO" id="GO:0046872">
    <property type="term" value="F:metal ion binding"/>
    <property type="evidence" value="ECO:0007669"/>
    <property type="project" value="UniProtKB-KW"/>
</dbReference>
<dbReference type="PANTHER" id="PTHR35113:SF1">
    <property type="entry name" value="FERREDOXIN-THIOREDOXIN REDUCTASE CATALYTIC CHAIN, CHLOROPLASTIC"/>
    <property type="match status" value="1"/>
</dbReference>
<comment type="function">
    <text evidence="2">Catalytic subunit of the ferredoxin-thioredoxin reductase (FTR), which catalyzes the two-electron reduction of thioredoxins by the electrons provided by reduced ferredoxin.</text>
</comment>
<keyword evidence="5" id="KW-0004">4Fe-4S</keyword>